<proteinExistence type="predicted"/>
<accession>A0A0H1RAD9</accession>
<dbReference type="AlphaFoldDB" id="A0A0H1RAD9"/>
<reference evidence="2 3" key="1">
    <citation type="submission" date="2015-05" db="EMBL/GenBank/DDBJ databases">
        <title>Draft genome sequence of Microvirga vignae strain BR3299, a novel nitrogen fixing bacteria isolated from Brazil semi-aired region.</title>
        <authorList>
            <person name="Zilli J.E."/>
            <person name="Passos S.R."/>
            <person name="Leite J."/>
            <person name="Baldani J.I."/>
            <person name="Xavier G.R."/>
            <person name="Rumjaneck N.G."/>
            <person name="Simoes-Araujo J.L."/>
        </authorList>
    </citation>
    <scope>NUCLEOTIDE SEQUENCE [LARGE SCALE GENOMIC DNA]</scope>
    <source>
        <strain evidence="2 3">BR3299</strain>
    </source>
</reference>
<protein>
    <submittedName>
        <fullName evidence="2">Uncharacterized protein</fullName>
    </submittedName>
</protein>
<keyword evidence="3" id="KW-1185">Reference proteome</keyword>
<comment type="caution">
    <text evidence="2">The sequence shown here is derived from an EMBL/GenBank/DDBJ whole genome shotgun (WGS) entry which is preliminary data.</text>
</comment>
<evidence type="ECO:0000313" key="2">
    <source>
        <dbReference type="EMBL" id="KLK89562.1"/>
    </source>
</evidence>
<evidence type="ECO:0000256" key="1">
    <source>
        <dbReference type="SAM" id="MobiDB-lite"/>
    </source>
</evidence>
<evidence type="ECO:0000313" key="3">
    <source>
        <dbReference type="Proteomes" id="UP000035489"/>
    </source>
</evidence>
<dbReference type="Proteomes" id="UP000035489">
    <property type="component" value="Unassembled WGS sequence"/>
</dbReference>
<dbReference type="EMBL" id="LCYG01000139">
    <property type="protein sequence ID" value="KLK89562.1"/>
    <property type="molecule type" value="Genomic_DNA"/>
</dbReference>
<feature type="region of interest" description="Disordered" evidence="1">
    <location>
        <begin position="98"/>
        <end position="150"/>
    </location>
</feature>
<organism evidence="2 3">
    <name type="scientific">Microvirga vignae</name>
    <dbReference type="NCBI Taxonomy" id="1225564"/>
    <lineage>
        <taxon>Bacteria</taxon>
        <taxon>Pseudomonadati</taxon>
        <taxon>Pseudomonadota</taxon>
        <taxon>Alphaproteobacteria</taxon>
        <taxon>Hyphomicrobiales</taxon>
        <taxon>Methylobacteriaceae</taxon>
        <taxon>Microvirga</taxon>
    </lineage>
</organism>
<name>A0A0H1RAD9_9HYPH</name>
<gene>
    <name evidence="2" type="ORF">AA309_30690</name>
</gene>
<sequence>MIRYRLDWNANAENTGLAVSTGTGSNNSVRRSGAASSIPQLSVAGSTLALPTGFRLVSRLSGRAAESATEAVATSPIPSVMAGAEAGSSMLSPIPAAAHSGAATGKHSASGSDVERTGELGSTALRSRSRRLRMASAQDRSAARARRATSMASLTGRATTLVSGCFLIKRSGVRVALTSLSSVKAFHHPGSASPAEDQGVSQTDLSRLVCAESSRF</sequence>